<gene>
    <name evidence="1" type="ORF">AB8U03_00830</name>
</gene>
<dbReference type="Proteomes" id="UP001564657">
    <property type="component" value="Unassembled WGS sequence"/>
</dbReference>
<comment type="caution">
    <text evidence="1">The sequence shown here is derived from an EMBL/GenBank/DDBJ whole genome shotgun (WGS) entry which is preliminary data.</text>
</comment>
<protein>
    <submittedName>
        <fullName evidence="1">Uncharacterized protein</fullName>
    </submittedName>
</protein>
<name>A0ABV4BL24_9CLOT</name>
<sequence length="51" mass="5856">MINLVSNVISKNKIMNIHGKKNNRLEETTSINIPILFLKMPLKHCILKAQI</sequence>
<dbReference type="EMBL" id="JBGEWD010000001">
    <property type="protein sequence ID" value="MEY7998752.1"/>
    <property type="molecule type" value="Genomic_DNA"/>
</dbReference>
<keyword evidence="2" id="KW-1185">Reference proteome</keyword>
<organism evidence="1 2">
    <name type="scientific">Clostridium moutaii</name>
    <dbReference type="NCBI Taxonomy" id="3240932"/>
    <lineage>
        <taxon>Bacteria</taxon>
        <taxon>Bacillati</taxon>
        <taxon>Bacillota</taxon>
        <taxon>Clostridia</taxon>
        <taxon>Eubacteriales</taxon>
        <taxon>Clostridiaceae</taxon>
        <taxon>Clostridium</taxon>
    </lineage>
</organism>
<evidence type="ECO:0000313" key="1">
    <source>
        <dbReference type="EMBL" id="MEY7998752.1"/>
    </source>
</evidence>
<dbReference type="RefSeq" id="WP_369702641.1">
    <property type="nucleotide sequence ID" value="NZ_JBGEWD010000001.1"/>
</dbReference>
<accession>A0ABV4BL24</accession>
<reference evidence="1 2" key="1">
    <citation type="submission" date="2024-08" db="EMBL/GenBank/DDBJ databases">
        <title>Clostridium lapicellarii sp. nov., and Clostridium renhuaiense sp. nov., two species isolated from the mud in a fermentation cellar used for producing sauce-flavour Chinese liquors.</title>
        <authorList>
            <person name="Yang F."/>
            <person name="Wang H."/>
            <person name="Chen L.Q."/>
            <person name="Zhou N."/>
            <person name="Lu J.J."/>
            <person name="Pu X.X."/>
            <person name="Wan B."/>
            <person name="Wang L."/>
            <person name="Liu S.J."/>
        </authorList>
    </citation>
    <scope>NUCLEOTIDE SEQUENCE [LARGE SCALE GENOMIC DNA]</scope>
    <source>
        <strain evidence="1 2">MT-5</strain>
    </source>
</reference>
<proteinExistence type="predicted"/>
<evidence type="ECO:0000313" key="2">
    <source>
        <dbReference type="Proteomes" id="UP001564657"/>
    </source>
</evidence>